<keyword evidence="8" id="KW-0492">Microsome</keyword>
<dbReference type="InterPro" id="IPR050196">
    <property type="entry name" value="Cytochrome_P450_Monoox"/>
</dbReference>
<evidence type="ECO:0000256" key="7">
    <source>
        <dbReference type="ARBA" id="ARBA00022824"/>
    </source>
</evidence>
<dbReference type="PANTHER" id="PTHR24291:SF189">
    <property type="entry name" value="CYTOCHROME P450 4C3-RELATED"/>
    <property type="match status" value="1"/>
</dbReference>
<comment type="cofactor">
    <cofactor evidence="1 13">
        <name>heme</name>
        <dbReference type="ChEBI" id="CHEBI:30413"/>
    </cofactor>
</comment>
<dbReference type="GO" id="GO:0016705">
    <property type="term" value="F:oxidoreductase activity, acting on paired donors, with incorporation or reduction of molecular oxygen"/>
    <property type="evidence" value="ECO:0007669"/>
    <property type="project" value="InterPro"/>
</dbReference>
<evidence type="ECO:0000256" key="6">
    <source>
        <dbReference type="ARBA" id="ARBA00022723"/>
    </source>
</evidence>
<proteinExistence type="inferred from homology"/>
<dbReference type="AlphaFoldDB" id="A0A7R9D309"/>
<feature type="compositionally biased region" description="Basic and acidic residues" evidence="14">
    <location>
        <begin position="981"/>
        <end position="1013"/>
    </location>
</feature>
<evidence type="ECO:0000313" key="16">
    <source>
        <dbReference type="EMBL" id="CAD7406294.1"/>
    </source>
</evidence>
<dbReference type="PRINTS" id="PR00385">
    <property type="entry name" value="P450"/>
</dbReference>
<feature type="binding site" description="axial binding residue" evidence="13">
    <location>
        <position position="459"/>
    </location>
    <ligand>
        <name>heme</name>
        <dbReference type="ChEBI" id="CHEBI:30413"/>
    </ligand>
    <ligandPart>
        <name>Fe</name>
        <dbReference type="ChEBI" id="CHEBI:18248"/>
    </ligandPart>
</feature>
<keyword evidence="15" id="KW-0812">Transmembrane</keyword>
<accession>A0A7R9D309</accession>
<keyword evidence="9" id="KW-0560">Oxidoreductase</keyword>
<dbReference type="InterPro" id="IPR002401">
    <property type="entry name" value="Cyt_P450_E_grp-I"/>
</dbReference>
<dbReference type="PROSITE" id="PS00086">
    <property type="entry name" value="CYTOCHROME_P450"/>
    <property type="match status" value="1"/>
</dbReference>
<keyword evidence="12 15" id="KW-0472">Membrane</keyword>
<comment type="subcellular location">
    <subcellularLocation>
        <location evidence="3">Endoplasmic reticulum membrane</location>
        <topology evidence="3">Peripheral membrane protein</topology>
    </subcellularLocation>
    <subcellularLocation>
        <location evidence="2">Microsome membrane</location>
        <topology evidence="2">Peripheral membrane protein</topology>
    </subcellularLocation>
</comment>
<dbReference type="PRINTS" id="PR00463">
    <property type="entry name" value="EP450I"/>
</dbReference>
<sequence>MAILILNLNVLISVFLLTALLVTVWLWWSQRRTWKLAKQFPGPKPLPIIGNLLHFKVHNDHFLNNILDVSKTYSPTFRLWMGPKLLIFFTEPDDFEVILNHTNVISRSFSYKITEKFFGQGLFNSRKETWRRHRKIMNQIFNPKLVQSYVKTFNQESKILINLMEKHSEGKTFEVLDYMRAITLDIIMQTILGINMNIQMNDRKNVIDSMQALKKWAHLGLADPLYWIKTYIPFLNTRHNSIKYICNQMKQFSTNVINKKLKELKEKEKISPNYCFETEQATGFRFKSFLDLVLMSSENNCGLLKILEIQDETVMLMTTGTNNTAFTLSCILMLLGLHQDVQQRVVDEMVGIFDHDIHRDTTIEDLRQMNYLHQVIKEALRLYQVAPMIGREVEGEDINVNGCTVPVGASVFLIFHASHRNPRLFPDPNKFDPDRFSPGKRRGEHKYSFNPFSGGPRNCIGMRYARMVMQFVLSTILKHYQVLPGNSREDMEHLTMEATLHITKGYNIRLRPRNWLNLTNRLDKLETELLSLLQLQEVAKSCRSTAASQHTAAEVSPRRNHFSSSEKDKCAARKMTRVPSLCLPWKVSCLTLTNYLIALCQKLHISVIRKSNTGAFKGKATPSSPDRDSNLYLPVLSSRAKHDKRDYSPLLSSMCNPPGLLSLPQLYLLSSRTTLPSSDLFVILQDYSPRHPSPLSCAKHKEGKERHDAILCSPCCSPPSTPRSPIKRSKCTKVKRLDQELTDYCPPDGGFNVSKYCNYKDNGRGNVSPGRNLPNHKPLNPTKPLGDFVESKLNAMQKEIQEERHGRWKAEQSVAQLRDVMENNKAAIQEMIQSKRLALEMAKQLREKYTVVREARTQALAQLDALKEENGCLLAKLAQEKQERSKLLDQMTVRHVETERIHQKKREQLTEEIQKLSEDNGSMKEKVIYLQDRVAEAEKRLIDRQEEIAQEMDKRLTLSILESEARFRVEQRTLQDELEKKTKQYEDMESRCHSLERKLKKAQDEDNEKHVDDGDMGVKIPVGPIEDGFS</sequence>
<evidence type="ECO:0000256" key="3">
    <source>
        <dbReference type="ARBA" id="ARBA00004406"/>
    </source>
</evidence>
<keyword evidence="7" id="KW-0256">Endoplasmic reticulum</keyword>
<evidence type="ECO:0000256" key="15">
    <source>
        <dbReference type="SAM" id="Phobius"/>
    </source>
</evidence>
<evidence type="ECO:0008006" key="17">
    <source>
        <dbReference type="Google" id="ProtNLM"/>
    </source>
</evidence>
<feature type="transmembrane region" description="Helical" evidence="15">
    <location>
        <begin position="6"/>
        <end position="28"/>
    </location>
</feature>
<evidence type="ECO:0000256" key="14">
    <source>
        <dbReference type="SAM" id="MobiDB-lite"/>
    </source>
</evidence>
<dbReference type="InterPro" id="IPR036396">
    <property type="entry name" value="Cyt_P450_sf"/>
</dbReference>
<dbReference type="SUPFAM" id="SSF48264">
    <property type="entry name" value="Cytochrome P450"/>
    <property type="match status" value="1"/>
</dbReference>
<keyword evidence="11" id="KW-0503">Monooxygenase</keyword>
<reference evidence="16" key="1">
    <citation type="submission" date="2020-11" db="EMBL/GenBank/DDBJ databases">
        <authorList>
            <person name="Tran Van P."/>
        </authorList>
    </citation>
    <scope>NUCLEOTIDE SEQUENCE</scope>
</reference>
<dbReference type="EMBL" id="OC319787">
    <property type="protein sequence ID" value="CAD7406294.1"/>
    <property type="molecule type" value="Genomic_DNA"/>
</dbReference>
<evidence type="ECO:0000256" key="2">
    <source>
        <dbReference type="ARBA" id="ARBA00004174"/>
    </source>
</evidence>
<keyword evidence="5 13" id="KW-0349">Heme</keyword>
<dbReference type="GO" id="GO:0005506">
    <property type="term" value="F:iron ion binding"/>
    <property type="evidence" value="ECO:0007669"/>
    <property type="project" value="InterPro"/>
</dbReference>
<keyword evidence="6 13" id="KW-0479">Metal-binding</keyword>
<organism evidence="16">
    <name type="scientific">Timema cristinae</name>
    <name type="common">Walking stick</name>
    <dbReference type="NCBI Taxonomy" id="61476"/>
    <lineage>
        <taxon>Eukaryota</taxon>
        <taxon>Metazoa</taxon>
        <taxon>Ecdysozoa</taxon>
        <taxon>Arthropoda</taxon>
        <taxon>Hexapoda</taxon>
        <taxon>Insecta</taxon>
        <taxon>Pterygota</taxon>
        <taxon>Neoptera</taxon>
        <taxon>Polyneoptera</taxon>
        <taxon>Phasmatodea</taxon>
        <taxon>Timematodea</taxon>
        <taxon>Timematoidea</taxon>
        <taxon>Timematidae</taxon>
        <taxon>Timema</taxon>
    </lineage>
</organism>
<evidence type="ECO:0000256" key="12">
    <source>
        <dbReference type="ARBA" id="ARBA00023136"/>
    </source>
</evidence>
<name>A0A7R9D309_TIMCR</name>
<dbReference type="GO" id="GO:0004497">
    <property type="term" value="F:monooxygenase activity"/>
    <property type="evidence" value="ECO:0007669"/>
    <property type="project" value="UniProtKB-KW"/>
</dbReference>
<dbReference type="InterPro" id="IPR001128">
    <property type="entry name" value="Cyt_P450"/>
</dbReference>
<gene>
    <name evidence="16" type="ORF">TCEB3V08_LOCUS8438</name>
</gene>
<dbReference type="Gene3D" id="1.10.630.10">
    <property type="entry name" value="Cytochrome P450"/>
    <property type="match status" value="1"/>
</dbReference>
<dbReference type="GO" id="GO:0005789">
    <property type="term" value="C:endoplasmic reticulum membrane"/>
    <property type="evidence" value="ECO:0007669"/>
    <property type="project" value="UniProtKB-SubCell"/>
</dbReference>
<evidence type="ECO:0000256" key="5">
    <source>
        <dbReference type="ARBA" id="ARBA00022617"/>
    </source>
</evidence>
<evidence type="ECO:0000256" key="1">
    <source>
        <dbReference type="ARBA" id="ARBA00001971"/>
    </source>
</evidence>
<dbReference type="GO" id="GO:0020037">
    <property type="term" value="F:heme binding"/>
    <property type="evidence" value="ECO:0007669"/>
    <property type="project" value="InterPro"/>
</dbReference>
<comment type="similarity">
    <text evidence="4">Belongs to the cytochrome P450 family.</text>
</comment>
<evidence type="ECO:0000256" key="4">
    <source>
        <dbReference type="ARBA" id="ARBA00010617"/>
    </source>
</evidence>
<evidence type="ECO:0000256" key="8">
    <source>
        <dbReference type="ARBA" id="ARBA00022848"/>
    </source>
</evidence>
<evidence type="ECO:0000256" key="11">
    <source>
        <dbReference type="ARBA" id="ARBA00023033"/>
    </source>
</evidence>
<evidence type="ECO:0000256" key="9">
    <source>
        <dbReference type="ARBA" id="ARBA00023002"/>
    </source>
</evidence>
<dbReference type="Pfam" id="PF00067">
    <property type="entry name" value="p450"/>
    <property type="match status" value="1"/>
</dbReference>
<keyword evidence="15" id="KW-1133">Transmembrane helix</keyword>
<dbReference type="PANTHER" id="PTHR24291">
    <property type="entry name" value="CYTOCHROME P450 FAMILY 4"/>
    <property type="match status" value="1"/>
</dbReference>
<protein>
    <recommendedName>
        <fullName evidence="17">Cytochrome P450</fullName>
    </recommendedName>
</protein>
<feature type="region of interest" description="Disordered" evidence="14">
    <location>
        <begin position="981"/>
        <end position="1030"/>
    </location>
</feature>
<dbReference type="InterPro" id="IPR017972">
    <property type="entry name" value="Cyt_P450_CS"/>
</dbReference>
<keyword evidence="10 13" id="KW-0408">Iron</keyword>
<evidence type="ECO:0000256" key="10">
    <source>
        <dbReference type="ARBA" id="ARBA00023004"/>
    </source>
</evidence>
<evidence type="ECO:0000256" key="13">
    <source>
        <dbReference type="PIRSR" id="PIRSR602401-1"/>
    </source>
</evidence>